<protein>
    <submittedName>
        <fullName evidence="1">Uncharacterized protein</fullName>
    </submittedName>
</protein>
<evidence type="ECO:0000313" key="2">
    <source>
        <dbReference type="Proteomes" id="UP000176299"/>
    </source>
</evidence>
<name>A0A1G1W1H5_9BACT</name>
<dbReference type="EMBL" id="MHCN01000016">
    <property type="protein sequence ID" value="OGY21237.1"/>
    <property type="molecule type" value="Genomic_DNA"/>
</dbReference>
<organism evidence="1 2">
    <name type="scientific">Candidatus Woykebacteria bacterium GWA1_44_8</name>
    <dbReference type="NCBI Taxonomy" id="1802591"/>
    <lineage>
        <taxon>Bacteria</taxon>
        <taxon>Candidatus Woykeibacteriota</taxon>
    </lineage>
</organism>
<accession>A0A1G1W1H5</accession>
<gene>
    <name evidence="1" type="ORF">A2113_04470</name>
</gene>
<proteinExistence type="predicted"/>
<reference evidence="1 2" key="1">
    <citation type="journal article" date="2016" name="Nat. Commun.">
        <title>Thousands of microbial genomes shed light on interconnected biogeochemical processes in an aquifer system.</title>
        <authorList>
            <person name="Anantharaman K."/>
            <person name="Brown C.T."/>
            <person name="Hug L.A."/>
            <person name="Sharon I."/>
            <person name="Castelle C.J."/>
            <person name="Probst A.J."/>
            <person name="Thomas B.C."/>
            <person name="Singh A."/>
            <person name="Wilkins M.J."/>
            <person name="Karaoz U."/>
            <person name="Brodie E.L."/>
            <person name="Williams K.H."/>
            <person name="Hubbard S.S."/>
            <person name="Banfield J.F."/>
        </authorList>
    </citation>
    <scope>NUCLEOTIDE SEQUENCE [LARGE SCALE GENOMIC DNA]</scope>
</reference>
<dbReference type="STRING" id="1802591.A2113_04470"/>
<dbReference type="AlphaFoldDB" id="A0A1G1W1H5"/>
<comment type="caution">
    <text evidence="1">The sequence shown here is derived from an EMBL/GenBank/DDBJ whole genome shotgun (WGS) entry which is preliminary data.</text>
</comment>
<sequence>MGAVATKGAPFLPRPRGLRVKRRKLPSDKAIFLRSLGVLSGLRFYFNALYQAAIMALVIGYQYGEIDEGFRSSVRIRKVIPKEPPLIIIHKLPQNKSANRCILAWHWLTCAEAMLTAFFYEIATKPEEFFEVVEENRRAGVLLLLLGRRKRKCGWWKFWKR</sequence>
<evidence type="ECO:0000313" key="1">
    <source>
        <dbReference type="EMBL" id="OGY21237.1"/>
    </source>
</evidence>
<dbReference type="Proteomes" id="UP000176299">
    <property type="component" value="Unassembled WGS sequence"/>
</dbReference>